<dbReference type="Gene3D" id="3.40.50.720">
    <property type="entry name" value="NAD(P)-binding Rossmann-like Domain"/>
    <property type="match status" value="1"/>
</dbReference>
<sequence length="359" mass="39561">MTAPILPPSAIWRGWNAIKGAMYSRTVTVPDADLRGKWVLITGANNGIGREAAIWFARSGANVILACRQPPSYETHPDQVVEECQAAAAAGPHGELEHGMGTIEWWECDMADLSSVAALARRWNQADRPLDILVNNAGIGKGGRVDLTKDGFEICHQVNLLSHALLTLSVLPSLARAPNSRIVCTTSSMHHAGVYDLSNANAGGEAYSNNKLYYQIWLTELQRRMLRDPDYDHIAVHGVHPGFVNTGIFRLTKTAAAKETNWFFRLLPKLIDWFSIDAKQGALALVNAAVAPEFGLRGFDGADEFRGGAKYFNRIWPEEPSPYTRDAASRAGVWDLILDELEPSEQLHVSEEFSRLMLA</sequence>
<organism evidence="2 3">
    <name type="scientific">Diatrype stigma</name>
    <dbReference type="NCBI Taxonomy" id="117547"/>
    <lineage>
        <taxon>Eukaryota</taxon>
        <taxon>Fungi</taxon>
        <taxon>Dikarya</taxon>
        <taxon>Ascomycota</taxon>
        <taxon>Pezizomycotina</taxon>
        <taxon>Sordariomycetes</taxon>
        <taxon>Xylariomycetidae</taxon>
        <taxon>Xylariales</taxon>
        <taxon>Diatrypaceae</taxon>
        <taxon>Diatrype</taxon>
    </lineage>
</organism>
<protein>
    <submittedName>
        <fullName evidence="2">Uncharacterized protein</fullName>
    </submittedName>
</protein>
<dbReference type="Proteomes" id="UP001320420">
    <property type="component" value="Unassembled WGS sequence"/>
</dbReference>
<reference evidence="2 3" key="1">
    <citation type="submission" date="2024-02" db="EMBL/GenBank/DDBJ databases">
        <title>De novo assembly and annotation of 12 fungi associated with fruit tree decline syndrome in Ontario, Canada.</title>
        <authorList>
            <person name="Sulman M."/>
            <person name="Ellouze W."/>
            <person name="Ilyukhin E."/>
        </authorList>
    </citation>
    <scope>NUCLEOTIDE SEQUENCE [LARGE SCALE GENOMIC DNA]</scope>
    <source>
        <strain evidence="2 3">M11/M66-122</strain>
    </source>
</reference>
<evidence type="ECO:0000313" key="2">
    <source>
        <dbReference type="EMBL" id="KAK7738605.1"/>
    </source>
</evidence>
<dbReference type="SUPFAM" id="SSF51735">
    <property type="entry name" value="NAD(P)-binding Rossmann-fold domains"/>
    <property type="match status" value="1"/>
</dbReference>
<evidence type="ECO:0000256" key="1">
    <source>
        <dbReference type="ARBA" id="ARBA00023002"/>
    </source>
</evidence>
<name>A0AAN9U4D8_9PEZI</name>
<dbReference type="GO" id="GO:0016491">
    <property type="term" value="F:oxidoreductase activity"/>
    <property type="evidence" value="ECO:0007669"/>
    <property type="project" value="UniProtKB-KW"/>
</dbReference>
<dbReference type="PANTHER" id="PTHR43157:SF31">
    <property type="entry name" value="PHOSPHATIDYLINOSITOL-GLYCAN BIOSYNTHESIS CLASS F PROTEIN"/>
    <property type="match status" value="1"/>
</dbReference>
<keyword evidence="3" id="KW-1185">Reference proteome</keyword>
<evidence type="ECO:0000313" key="3">
    <source>
        <dbReference type="Proteomes" id="UP001320420"/>
    </source>
</evidence>
<gene>
    <name evidence="2" type="ORF">SLS62_011356</name>
</gene>
<comment type="caution">
    <text evidence="2">The sequence shown here is derived from an EMBL/GenBank/DDBJ whole genome shotgun (WGS) entry which is preliminary data.</text>
</comment>
<dbReference type="EMBL" id="JAKJXP020000201">
    <property type="protein sequence ID" value="KAK7738605.1"/>
    <property type="molecule type" value="Genomic_DNA"/>
</dbReference>
<dbReference type="PRINTS" id="PR00081">
    <property type="entry name" value="GDHRDH"/>
</dbReference>
<dbReference type="AlphaFoldDB" id="A0AAN9U4D8"/>
<keyword evidence="1" id="KW-0560">Oxidoreductase</keyword>
<dbReference type="InterPro" id="IPR002347">
    <property type="entry name" value="SDR_fam"/>
</dbReference>
<accession>A0AAN9U4D8</accession>
<dbReference type="InterPro" id="IPR036291">
    <property type="entry name" value="NAD(P)-bd_dom_sf"/>
</dbReference>
<dbReference type="Pfam" id="PF00106">
    <property type="entry name" value="adh_short"/>
    <property type="match status" value="1"/>
</dbReference>
<dbReference type="PANTHER" id="PTHR43157">
    <property type="entry name" value="PHOSPHATIDYLINOSITOL-GLYCAN BIOSYNTHESIS CLASS F PROTEIN-RELATED"/>
    <property type="match status" value="1"/>
</dbReference>
<proteinExistence type="predicted"/>